<dbReference type="Gene3D" id="3.90.1150.10">
    <property type="entry name" value="Aspartate Aminotransferase, domain 1"/>
    <property type="match status" value="1"/>
</dbReference>
<protein>
    <recommendedName>
        <fullName evidence="3">Aminotransferase class V domain-containing protein</fullName>
    </recommendedName>
</protein>
<dbReference type="PANTHER" id="PTHR43092">
    <property type="entry name" value="L-CYSTEINE DESULFHYDRASE"/>
    <property type="match status" value="1"/>
</dbReference>
<dbReference type="PANTHER" id="PTHR43092:SF2">
    <property type="entry name" value="HERCYNYLCYSTEINE SULFOXIDE LYASE"/>
    <property type="match status" value="1"/>
</dbReference>
<dbReference type="Gene3D" id="3.40.640.10">
    <property type="entry name" value="Type I PLP-dependent aspartate aminotransferase-like (Major domain)"/>
    <property type="match status" value="1"/>
</dbReference>
<dbReference type="EMBL" id="SIDB01000010">
    <property type="protein sequence ID" value="KAI3427076.1"/>
    <property type="molecule type" value="Genomic_DNA"/>
</dbReference>
<accession>A0A9D4TJC6</accession>
<proteinExistence type="predicted"/>
<keyword evidence="2" id="KW-1133">Transmembrane helix</keyword>
<keyword evidence="2" id="KW-0812">Transmembrane</keyword>
<dbReference type="InterPro" id="IPR015422">
    <property type="entry name" value="PyrdxlP-dep_Trfase_small"/>
</dbReference>
<dbReference type="Pfam" id="PF00266">
    <property type="entry name" value="Aminotran_5"/>
    <property type="match status" value="1"/>
</dbReference>
<dbReference type="AlphaFoldDB" id="A0A9D4TJC6"/>
<reference evidence="4" key="2">
    <citation type="submission" date="2020-11" db="EMBL/GenBank/DDBJ databases">
        <authorList>
            <person name="Cecchin M."/>
            <person name="Marcolungo L."/>
            <person name="Rossato M."/>
            <person name="Girolomoni L."/>
            <person name="Cosentino E."/>
            <person name="Cuine S."/>
            <person name="Li-Beisson Y."/>
            <person name="Delledonne M."/>
            <person name="Ballottari M."/>
        </authorList>
    </citation>
    <scope>NUCLEOTIDE SEQUENCE</scope>
    <source>
        <strain evidence="4">211/11P</strain>
        <tissue evidence="4">Whole cell</tissue>
    </source>
</reference>
<organism evidence="4 5">
    <name type="scientific">Chlorella vulgaris</name>
    <name type="common">Green alga</name>
    <dbReference type="NCBI Taxonomy" id="3077"/>
    <lineage>
        <taxon>Eukaryota</taxon>
        <taxon>Viridiplantae</taxon>
        <taxon>Chlorophyta</taxon>
        <taxon>core chlorophytes</taxon>
        <taxon>Trebouxiophyceae</taxon>
        <taxon>Chlorellales</taxon>
        <taxon>Chlorellaceae</taxon>
        <taxon>Chlorella clade</taxon>
        <taxon>Chlorella</taxon>
    </lineage>
</organism>
<evidence type="ECO:0000259" key="3">
    <source>
        <dbReference type="Pfam" id="PF00266"/>
    </source>
</evidence>
<feature type="transmembrane region" description="Helical" evidence="2">
    <location>
        <begin position="6"/>
        <end position="27"/>
    </location>
</feature>
<keyword evidence="5" id="KW-1185">Reference proteome</keyword>
<dbReference type="OrthoDB" id="5978656at2759"/>
<dbReference type="InterPro" id="IPR015424">
    <property type="entry name" value="PyrdxlP-dep_Trfase"/>
</dbReference>
<evidence type="ECO:0000313" key="4">
    <source>
        <dbReference type="EMBL" id="KAI3427076.1"/>
    </source>
</evidence>
<feature type="domain" description="Aminotransferase class V" evidence="3">
    <location>
        <begin position="137"/>
        <end position="449"/>
    </location>
</feature>
<reference evidence="4" key="1">
    <citation type="journal article" date="2019" name="Plant J.">
        <title>Chlorella vulgaris genome assembly and annotation reveals the molecular basis for metabolic acclimation to high light conditions.</title>
        <authorList>
            <person name="Cecchin M."/>
            <person name="Marcolungo L."/>
            <person name="Rossato M."/>
            <person name="Girolomoni L."/>
            <person name="Cosentino E."/>
            <person name="Cuine S."/>
            <person name="Li-Beisson Y."/>
            <person name="Delledonne M."/>
            <person name="Ballottari M."/>
        </authorList>
    </citation>
    <scope>NUCLEOTIDE SEQUENCE</scope>
    <source>
        <strain evidence="4">211/11P</strain>
    </source>
</reference>
<keyword evidence="1" id="KW-0663">Pyridoxal phosphate</keyword>
<evidence type="ECO:0000256" key="2">
    <source>
        <dbReference type="SAM" id="Phobius"/>
    </source>
</evidence>
<name>A0A9D4TJC6_CHLVU</name>
<evidence type="ECO:0000256" key="1">
    <source>
        <dbReference type="ARBA" id="ARBA00022898"/>
    </source>
</evidence>
<dbReference type="InterPro" id="IPR015421">
    <property type="entry name" value="PyrdxlP-dep_Trfase_major"/>
</dbReference>
<evidence type="ECO:0000313" key="5">
    <source>
        <dbReference type="Proteomes" id="UP001055712"/>
    </source>
</evidence>
<dbReference type="SUPFAM" id="SSF53383">
    <property type="entry name" value="PLP-dependent transferases"/>
    <property type="match status" value="1"/>
</dbReference>
<gene>
    <name evidence="4" type="ORF">D9Q98_007016</name>
</gene>
<sequence>MLHSDRQGAALAIAGGAVVVAGAWLLFDKQRRASQASVADEPFLQLINPASYRAHNPPWLIEAAAAASSRKYAPLDASSAVPPPVREAVQRLRDAVANAGDACGLLGAAARSSLFMLEKDAVYLNHGSYGAALKVAIQAQHYFQERLEAQPVRFMETEALQALRQAQLALAQVVGSHPADLVFVSNATTAVNAVLRSIQLGPGDLLLIATTTYPAVRSAAARVAQLRGAALLEVELLDVLDQPAAIIQRYQAALQAGGGRVRLAVLDHIISQVPSHLPVAALCALCREHGAASLVDGAHAVGALPLRIPELGCDYYTSNAHKWLCSGKGVAFLWAAQERQAGLLPLVTSHGHGLGFQGEFLWPGTSDMTAAMALPTAIAVMQALEPAATQYRRQLLRAAVALLSVAWGTQGVLGVQAKEATMCSVEMPPLSGRPPSAQLAGQVHAALRQRYRIEVPVACVRGRLWCRVSAQVYNELGEYQQLADAVKALAAEA</sequence>
<dbReference type="InterPro" id="IPR000192">
    <property type="entry name" value="Aminotrans_V_dom"/>
</dbReference>
<keyword evidence="2" id="KW-0472">Membrane</keyword>
<comment type="caution">
    <text evidence="4">The sequence shown here is derived from an EMBL/GenBank/DDBJ whole genome shotgun (WGS) entry which is preliminary data.</text>
</comment>
<dbReference type="Proteomes" id="UP001055712">
    <property type="component" value="Unassembled WGS sequence"/>
</dbReference>